<dbReference type="Proteomes" id="UP000012960">
    <property type="component" value="Unplaced"/>
</dbReference>
<reference evidence="2" key="2">
    <citation type="submission" date="2021-05" db="UniProtKB">
        <authorList>
            <consortium name="EnsemblPlants"/>
        </authorList>
    </citation>
    <scope>IDENTIFICATION</scope>
    <source>
        <strain evidence="2">subsp. malaccensis</strain>
    </source>
</reference>
<keyword evidence="3" id="KW-1185">Reference proteome</keyword>
<dbReference type="AlphaFoldDB" id="A0A804LB95"/>
<protein>
    <submittedName>
        <fullName evidence="1">(wild Malaysian banana) hypothetical protein</fullName>
    </submittedName>
</protein>
<dbReference type="EnsemblPlants" id="Ma11_t23730.1">
    <property type="protein sequence ID" value="Ma11_p23730.1"/>
    <property type="gene ID" value="Ma11_g23730"/>
</dbReference>
<organism evidence="2 3">
    <name type="scientific">Musa acuminata subsp. malaccensis</name>
    <name type="common">Wild banana</name>
    <name type="synonym">Musa malaccensis</name>
    <dbReference type="NCBI Taxonomy" id="214687"/>
    <lineage>
        <taxon>Eukaryota</taxon>
        <taxon>Viridiplantae</taxon>
        <taxon>Streptophyta</taxon>
        <taxon>Embryophyta</taxon>
        <taxon>Tracheophyta</taxon>
        <taxon>Spermatophyta</taxon>
        <taxon>Magnoliopsida</taxon>
        <taxon>Liliopsida</taxon>
        <taxon>Zingiberales</taxon>
        <taxon>Musaceae</taxon>
        <taxon>Musa</taxon>
    </lineage>
</organism>
<proteinExistence type="predicted"/>
<evidence type="ECO:0000313" key="3">
    <source>
        <dbReference type="Proteomes" id="UP000012960"/>
    </source>
</evidence>
<sequence>MIHASAIGKKLGNLPATVANVLSDGNTMQFEAIMQFHRLLFRSMNLQHIAVNSCYYSFLFESWPF</sequence>
<name>A0A804LB95_MUSAM</name>
<dbReference type="Gramene" id="Ma11_t23730.1">
    <property type="protein sequence ID" value="Ma11_p23730.1"/>
    <property type="gene ID" value="Ma11_g23730"/>
</dbReference>
<evidence type="ECO:0000313" key="2">
    <source>
        <dbReference type="EnsemblPlants" id="Ma11_p23730.1"/>
    </source>
</evidence>
<dbReference type="InParanoid" id="A0A804LB95"/>
<reference evidence="1" key="1">
    <citation type="submission" date="2021-03" db="EMBL/GenBank/DDBJ databases">
        <authorList>
            <consortium name="Genoscope - CEA"/>
            <person name="William W."/>
        </authorList>
    </citation>
    <scope>NUCLEOTIDE SEQUENCE</scope>
    <source>
        <strain evidence="1">Doubled-haploid Pahang</strain>
    </source>
</reference>
<gene>
    <name evidence="1" type="ORF">GSMUA_01430.1</name>
</gene>
<evidence type="ECO:0000313" key="1">
    <source>
        <dbReference type="EMBL" id="CAG1865485.1"/>
    </source>
</evidence>
<accession>A0A804LB95</accession>
<dbReference type="EMBL" id="HG996475">
    <property type="protein sequence ID" value="CAG1865485.1"/>
    <property type="molecule type" value="Genomic_DNA"/>
</dbReference>